<dbReference type="EMBL" id="JBHSDS010000006">
    <property type="protein sequence ID" value="MFC4358074.1"/>
    <property type="molecule type" value="Genomic_DNA"/>
</dbReference>
<evidence type="ECO:0000259" key="3">
    <source>
        <dbReference type="Pfam" id="PF11495"/>
    </source>
</evidence>
<comment type="similarity">
    <text evidence="1">Belongs to the transcriptional regulator TrmB family.</text>
</comment>
<dbReference type="InterPro" id="IPR036388">
    <property type="entry name" value="WH-like_DNA-bd_sf"/>
</dbReference>
<comment type="caution">
    <text evidence="4">The sequence shown here is derived from an EMBL/GenBank/DDBJ whole genome shotgun (WGS) entry which is preliminary data.</text>
</comment>
<dbReference type="InterPro" id="IPR051797">
    <property type="entry name" value="TrmB-like"/>
</dbReference>
<evidence type="ECO:0000259" key="2">
    <source>
        <dbReference type="Pfam" id="PF01978"/>
    </source>
</evidence>
<gene>
    <name evidence="4" type="ORF">ACFO0N_08955</name>
</gene>
<dbReference type="InterPro" id="IPR036390">
    <property type="entry name" value="WH_DNA-bd_sf"/>
</dbReference>
<dbReference type="InterPro" id="IPR002831">
    <property type="entry name" value="Tscrpt_reg_TrmB_N"/>
</dbReference>
<dbReference type="Proteomes" id="UP001595921">
    <property type="component" value="Unassembled WGS sequence"/>
</dbReference>
<proteinExistence type="inferred from homology"/>
<feature type="domain" description="Transcription regulator TrmB C-terminal" evidence="3">
    <location>
        <begin position="120"/>
        <end position="186"/>
    </location>
</feature>
<dbReference type="Gene3D" id="3.30.870.10">
    <property type="entry name" value="Endonuclease Chain A"/>
    <property type="match status" value="1"/>
</dbReference>
<accession>A0ABD5PAY9</accession>
<dbReference type="Pfam" id="PF01978">
    <property type="entry name" value="TrmB"/>
    <property type="match status" value="1"/>
</dbReference>
<evidence type="ECO:0000313" key="4">
    <source>
        <dbReference type="EMBL" id="MFC4358074.1"/>
    </source>
</evidence>
<evidence type="ECO:0000313" key="5">
    <source>
        <dbReference type="Proteomes" id="UP001595921"/>
    </source>
</evidence>
<evidence type="ECO:0000256" key="1">
    <source>
        <dbReference type="ARBA" id="ARBA00007287"/>
    </source>
</evidence>
<organism evidence="4 5">
    <name type="scientific">Halobium salinum</name>
    <dbReference type="NCBI Taxonomy" id="1364940"/>
    <lineage>
        <taxon>Archaea</taxon>
        <taxon>Methanobacteriati</taxon>
        <taxon>Methanobacteriota</taxon>
        <taxon>Stenosarchaea group</taxon>
        <taxon>Halobacteria</taxon>
        <taxon>Halobacteriales</taxon>
        <taxon>Haloferacaceae</taxon>
        <taxon>Halobium</taxon>
    </lineage>
</organism>
<dbReference type="SUPFAM" id="SSF46785">
    <property type="entry name" value="Winged helix' DNA-binding domain"/>
    <property type="match status" value="1"/>
</dbReference>
<reference evidence="4 5" key="1">
    <citation type="journal article" date="2019" name="Int. J. Syst. Evol. Microbiol.">
        <title>The Global Catalogue of Microorganisms (GCM) 10K type strain sequencing project: providing services to taxonomists for standard genome sequencing and annotation.</title>
        <authorList>
            <consortium name="The Broad Institute Genomics Platform"/>
            <consortium name="The Broad Institute Genome Sequencing Center for Infectious Disease"/>
            <person name="Wu L."/>
            <person name="Ma J."/>
        </authorList>
    </citation>
    <scope>NUCLEOTIDE SEQUENCE [LARGE SCALE GENOMIC DNA]</scope>
    <source>
        <strain evidence="4 5">CGMCC 1.12553</strain>
    </source>
</reference>
<dbReference type="InterPro" id="IPR021586">
    <property type="entry name" value="Tscrpt_reg_TrmB_C"/>
</dbReference>
<protein>
    <submittedName>
        <fullName evidence="4">TrmB family transcriptional regulator</fullName>
    </submittedName>
</protein>
<name>A0ABD5PAY9_9EURY</name>
<sequence>MTDESPTDPEGTAVETLKLFGLSAYAARTYVALAGLGSGTAKEVSEVSEVPRTRVYDAVEELKESGLVDVQQSSPQRFWPASAETTGRKFERESIDRIETLREALDEVEPVYRREEQRGVWTVHGREAVTDRVVEFVEEAEEEVVYMTVERLLDDDLLEALRRASDRGVAVRVAGLSPSVETTVTEAVPAAETFESLWTWADTPSGRVMMVDGTKTLASAITDGNPSGEVSETAIWGTGEANSLVAILKAIFTWRLDNGEYDPSE</sequence>
<dbReference type="RefSeq" id="WP_267624347.1">
    <property type="nucleotide sequence ID" value="NZ_JAODIW010000008.1"/>
</dbReference>
<dbReference type="Pfam" id="PF11495">
    <property type="entry name" value="Regulator_TrmB"/>
    <property type="match status" value="1"/>
</dbReference>
<dbReference type="Gene3D" id="1.10.10.10">
    <property type="entry name" value="Winged helix-like DNA-binding domain superfamily/Winged helix DNA-binding domain"/>
    <property type="match status" value="1"/>
</dbReference>
<dbReference type="PANTHER" id="PTHR34293">
    <property type="entry name" value="HTH-TYPE TRANSCRIPTIONAL REGULATOR TRMBL2"/>
    <property type="match status" value="1"/>
</dbReference>
<dbReference type="SUPFAM" id="SSF56024">
    <property type="entry name" value="Phospholipase D/nuclease"/>
    <property type="match status" value="1"/>
</dbReference>
<dbReference type="AlphaFoldDB" id="A0ABD5PAY9"/>
<dbReference type="PANTHER" id="PTHR34293:SF1">
    <property type="entry name" value="HTH-TYPE TRANSCRIPTIONAL REGULATOR TRMBL2"/>
    <property type="match status" value="1"/>
</dbReference>
<keyword evidence="5" id="KW-1185">Reference proteome</keyword>
<feature type="domain" description="Transcription regulator TrmB N-terminal" evidence="2">
    <location>
        <begin position="17"/>
        <end position="83"/>
    </location>
</feature>